<evidence type="ECO:0000256" key="3">
    <source>
        <dbReference type="PROSITE-ProRule" id="PRU00059"/>
    </source>
</evidence>
<evidence type="ECO:0000313" key="5">
    <source>
        <dbReference type="EMBL" id="KAK2569854.1"/>
    </source>
</evidence>
<evidence type="ECO:0000259" key="4">
    <source>
        <dbReference type="PROSITE" id="PS01180"/>
    </source>
</evidence>
<dbReference type="Proteomes" id="UP001249851">
    <property type="component" value="Unassembled WGS sequence"/>
</dbReference>
<evidence type="ECO:0000313" key="6">
    <source>
        <dbReference type="Proteomes" id="UP001249851"/>
    </source>
</evidence>
<reference evidence="5" key="2">
    <citation type="journal article" date="2023" name="Science">
        <title>Genomic signatures of disease resistance in endangered staghorn corals.</title>
        <authorList>
            <person name="Vollmer S.V."/>
            <person name="Selwyn J.D."/>
            <person name="Despard B.A."/>
            <person name="Roesel C.L."/>
        </authorList>
    </citation>
    <scope>NUCLEOTIDE SEQUENCE</scope>
    <source>
        <strain evidence="5">K2</strain>
    </source>
</reference>
<dbReference type="AlphaFoldDB" id="A0AAD9VD17"/>
<name>A0AAD9VD17_ACRCE</name>
<gene>
    <name evidence="5" type="ORF">P5673_005707</name>
</gene>
<dbReference type="PROSITE" id="PS01180">
    <property type="entry name" value="CUB"/>
    <property type="match status" value="5"/>
</dbReference>
<proteinExistence type="predicted"/>
<comment type="caution">
    <text evidence="3">Lacks conserved residue(s) required for the propagation of feature annotation.</text>
</comment>
<dbReference type="InterPro" id="IPR000859">
    <property type="entry name" value="CUB_dom"/>
</dbReference>
<sequence length="774" mass="88297">MLVQAKIDIEVQDSLQLLLENAKCNHPRLKLQADKRPSLGLIRTLLNKGDRENEFPPGCRGQLKVYNNLVESPGYPFRYPNNMDCYFWVPINQGKALRIGEPWKAKLTRWLLFFSYDYVRIRNDMGVTYGKYCGLRSGKTVLVTGSRASFHFHSDSSVQRKGFRLYLSIVSLACPQLQVVNNTMESPGYPRYYSHRIDHCNISVPTPLGANMRVFFQAFNIRRYRWSCWYYGSLEIMNENGTSFGRYCGYRNGQAVVVNGRLVVLRFRSGYYGSYGRFRLLFTPVYPTVAPSTQPPAPTTYPACPQVVNNTVESPGYPSYYSHRMDCNISVPIPLGANMRVFFQVFYICRYSWSCWYYSSLEIMNENGTSFGRYCGYRNGQAVVVNGRLVVLRFRSGYYGSYGRFRLLFTPVYPTVAPSTQPPAPTTYPACPQVVNNTMESPGYPRYYSHRMDHCNISVPIPLGANMRIMNENGTSFGRYCGYRNGQAVVVNGRLVVLRFRSGYYGSYGRFRLLFTPVYPTVAPSTQPPAPTTYPACPQVVNNTMESPGYPSYYSHRMDCNISVPIPLGANMRVFFQVFYIRDYGWNCGYYGSLELMNENGASFGQFCGYQYGRAVVVNGPLVVVRFRSGYYGSYGRFRLLFTPAYPTVAPSTQPPAPTTYPACPQVVNNTMESPGYPRYYSQRMDCNISVPIPLGANIRIFFQVFNILDYGWNCRYYGSLEIMNENGDSFGKYCDNRDGRAVVVNGSHVVLRFRSGYSGSYGRFRLLFTPVYR</sequence>
<feature type="domain" description="CUB" evidence="4">
    <location>
        <begin position="297"/>
        <end position="412"/>
    </location>
</feature>
<feature type="domain" description="CUB" evidence="4">
    <location>
        <begin position="173"/>
        <end position="285"/>
    </location>
</feature>
<keyword evidence="2" id="KW-1015">Disulfide bond</keyword>
<keyword evidence="6" id="KW-1185">Reference proteome</keyword>
<evidence type="ECO:0000256" key="2">
    <source>
        <dbReference type="ARBA" id="ARBA00023157"/>
    </source>
</evidence>
<keyword evidence="1" id="KW-0677">Repeat</keyword>
<protein>
    <submittedName>
        <fullName evidence="5">Cubilin</fullName>
    </submittedName>
</protein>
<organism evidence="5 6">
    <name type="scientific">Acropora cervicornis</name>
    <name type="common">Staghorn coral</name>
    <dbReference type="NCBI Taxonomy" id="6130"/>
    <lineage>
        <taxon>Eukaryota</taxon>
        <taxon>Metazoa</taxon>
        <taxon>Cnidaria</taxon>
        <taxon>Anthozoa</taxon>
        <taxon>Hexacorallia</taxon>
        <taxon>Scleractinia</taxon>
        <taxon>Astrocoeniina</taxon>
        <taxon>Acroporidae</taxon>
        <taxon>Acropora</taxon>
    </lineage>
</organism>
<feature type="non-terminal residue" evidence="5">
    <location>
        <position position="1"/>
    </location>
</feature>
<dbReference type="SMART" id="SM00042">
    <property type="entry name" value="CUB"/>
    <property type="match status" value="5"/>
</dbReference>
<evidence type="ECO:0000256" key="1">
    <source>
        <dbReference type="ARBA" id="ARBA00022737"/>
    </source>
</evidence>
<reference evidence="5" key="1">
    <citation type="journal article" date="2023" name="G3 (Bethesda)">
        <title>Whole genome assembly and annotation of the endangered Caribbean coral Acropora cervicornis.</title>
        <authorList>
            <person name="Selwyn J.D."/>
            <person name="Vollmer S.V."/>
        </authorList>
    </citation>
    <scope>NUCLEOTIDE SEQUENCE</scope>
    <source>
        <strain evidence="5">K2</strain>
    </source>
</reference>
<dbReference type="Gene3D" id="2.60.120.290">
    <property type="entry name" value="Spermadhesin, CUB domain"/>
    <property type="match status" value="5"/>
</dbReference>
<dbReference type="CDD" id="cd00041">
    <property type="entry name" value="CUB"/>
    <property type="match status" value="4"/>
</dbReference>
<accession>A0AAD9VD17</accession>
<dbReference type="PANTHER" id="PTHR24251">
    <property type="entry name" value="OVOCHYMASE-RELATED"/>
    <property type="match status" value="1"/>
</dbReference>
<dbReference type="EMBL" id="JARQWQ010000009">
    <property type="protein sequence ID" value="KAK2569854.1"/>
    <property type="molecule type" value="Genomic_DNA"/>
</dbReference>
<feature type="domain" description="CUB" evidence="4">
    <location>
        <begin position="657"/>
        <end position="772"/>
    </location>
</feature>
<dbReference type="SUPFAM" id="SSF49854">
    <property type="entry name" value="Spermadhesin, CUB domain"/>
    <property type="match status" value="6"/>
</dbReference>
<dbReference type="Pfam" id="PF00431">
    <property type="entry name" value="CUB"/>
    <property type="match status" value="5"/>
</dbReference>
<feature type="domain" description="CUB" evidence="4">
    <location>
        <begin position="530"/>
        <end position="645"/>
    </location>
</feature>
<dbReference type="InterPro" id="IPR035914">
    <property type="entry name" value="Sperma_CUB_dom_sf"/>
</dbReference>
<feature type="domain" description="CUB" evidence="4">
    <location>
        <begin position="59"/>
        <end position="170"/>
    </location>
</feature>
<comment type="caution">
    <text evidence="5">The sequence shown here is derived from an EMBL/GenBank/DDBJ whole genome shotgun (WGS) entry which is preliminary data.</text>
</comment>